<comment type="caution">
    <text evidence="2">The sequence shown here is derived from an EMBL/GenBank/DDBJ whole genome shotgun (WGS) entry which is preliminary data.</text>
</comment>
<keyword evidence="2" id="KW-0378">Hydrolase</keyword>
<dbReference type="Proteomes" id="UP000320209">
    <property type="component" value="Unassembled WGS sequence"/>
</dbReference>
<accession>A0A543A8G9</accession>
<dbReference type="AlphaFoldDB" id="A0A543A8G9"/>
<reference evidence="2 3" key="1">
    <citation type="submission" date="2019-06" db="EMBL/GenBank/DDBJ databases">
        <title>Sequencing the genomes of 1000 actinobacteria strains.</title>
        <authorList>
            <person name="Klenk H.-P."/>
        </authorList>
    </citation>
    <scope>NUCLEOTIDE SEQUENCE [LARGE SCALE GENOMIC DNA]</scope>
    <source>
        <strain evidence="2 3">DSM 25218</strain>
    </source>
</reference>
<protein>
    <submittedName>
        <fullName evidence="2">D-alanyl-D-alanine carboxypeptidase-like protein</fullName>
    </submittedName>
</protein>
<dbReference type="SUPFAM" id="SSF55166">
    <property type="entry name" value="Hedgehog/DD-peptidase"/>
    <property type="match status" value="1"/>
</dbReference>
<evidence type="ECO:0000259" key="1">
    <source>
        <dbReference type="Pfam" id="PF13539"/>
    </source>
</evidence>
<name>A0A543A8G9_9ACTN</name>
<dbReference type="Gene3D" id="3.30.1380.10">
    <property type="match status" value="1"/>
</dbReference>
<keyword evidence="2" id="KW-0121">Carboxypeptidase</keyword>
<organism evidence="2 3">
    <name type="scientific">Nocardioides albertanoniae</name>
    <dbReference type="NCBI Taxonomy" id="1175486"/>
    <lineage>
        <taxon>Bacteria</taxon>
        <taxon>Bacillati</taxon>
        <taxon>Actinomycetota</taxon>
        <taxon>Actinomycetes</taxon>
        <taxon>Propionibacteriales</taxon>
        <taxon>Nocardioidaceae</taxon>
        <taxon>Nocardioides</taxon>
    </lineage>
</organism>
<evidence type="ECO:0000313" key="2">
    <source>
        <dbReference type="EMBL" id="TQL68885.1"/>
    </source>
</evidence>
<proteinExistence type="predicted"/>
<sequence>MIEPIPLRQWQAMKRAGMVRPGCPIVRRGQLRSVWVSFVDFEGVKQRGQLVVNRDVAASVARIFSALYDARFPIRKMRPVEKYDGDANASLADDNTSAYNCRTADQINAPFRESPHANGRAIDINPFENPWKDLRCKCWFPSDENRARKEGPGVIVRGGVVWKAFRQEGWIWQDIDVPDYMHFDTGYPSKPFRSDPDVG</sequence>
<dbReference type="Pfam" id="PF13539">
    <property type="entry name" value="Peptidase_M15_4"/>
    <property type="match status" value="1"/>
</dbReference>
<feature type="domain" description="Peptidase M15C" evidence="1">
    <location>
        <begin position="113"/>
        <end position="184"/>
    </location>
</feature>
<keyword evidence="2" id="KW-0645">Protease</keyword>
<dbReference type="InterPro" id="IPR009045">
    <property type="entry name" value="Zn_M74/Hedgehog-like"/>
</dbReference>
<gene>
    <name evidence="2" type="ORF">FB381_2784</name>
</gene>
<keyword evidence="3" id="KW-1185">Reference proteome</keyword>
<dbReference type="GO" id="GO:0004180">
    <property type="term" value="F:carboxypeptidase activity"/>
    <property type="evidence" value="ECO:0007669"/>
    <property type="project" value="UniProtKB-KW"/>
</dbReference>
<evidence type="ECO:0000313" key="3">
    <source>
        <dbReference type="Proteomes" id="UP000320209"/>
    </source>
</evidence>
<dbReference type="EMBL" id="VFOV01000001">
    <property type="protein sequence ID" value="TQL68885.1"/>
    <property type="molecule type" value="Genomic_DNA"/>
</dbReference>
<dbReference type="InterPro" id="IPR039561">
    <property type="entry name" value="Peptidase_M15C"/>
</dbReference>